<dbReference type="EMBL" id="QMDV01000001">
    <property type="protein sequence ID" value="RAU83657.1"/>
    <property type="molecule type" value="Genomic_DNA"/>
</dbReference>
<gene>
    <name evidence="1" type="ORF">DP923_00860</name>
</gene>
<organism evidence="1 2">
    <name type="scientific">Pontibacter arcticus</name>
    <dbReference type="NCBI Taxonomy" id="2080288"/>
    <lineage>
        <taxon>Bacteria</taxon>
        <taxon>Pseudomonadati</taxon>
        <taxon>Bacteroidota</taxon>
        <taxon>Cytophagia</taxon>
        <taxon>Cytophagales</taxon>
        <taxon>Hymenobacteraceae</taxon>
        <taxon>Pontibacter</taxon>
    </lineage>
</organism>
<dbReference type="Proteomes" id="UP000251692">
    <property type="component" value="Unassembled WGS sequence"/>
</dbReference>
<evidence type="ECO:0000313" key="2">
    <source>
        <dbReference type="Proteomes" id="UP000251692"/>
    </source>
</evidence>
<keyword evidence="2" id="KW-1185">Reference proteome</keyword>
<dbReference type="AlphaFoldDB" id="A0A364RHB0"/>
<evidence type="ECO:0000313" key="1">
    <source>
        <dbReference type="EMBL" id="RAU83657.1"/>
    </source>
</evidence>
<reference evidence="1 2" key="1">
    <citation type="submission" date="2018-06" db="EMBL/GenBank/DDBJ databases">
        <authorList>
            <person name="Liu Z.-W."/>
        </authorList>
    </citation>
    <scope>NUCLEOTIDE SEQUENCE [LARGE SCALE GENOMIC DNA]</scope>
    <source>
        <strain evidence="1 2">2b14</strain>
    </source>
</reference>
<protein>
    <submittedName>
        <fullName evidence="1">Uncharacterized protein</fullName>
    </submittedName>
</protein>
<reference evidence="1 2" key="2">
    <citation type="submission" date="2018-07" db="EMBL/GenBank/DDBJ databases">
        <title>Pontibacter sp. 2b14 genomic sequence and assembly.</title>
        <authorList>
            <person name="Du Z.-J."/>
        </authorList>
    </citation>
    <scope>NUCLEOTIDE SEQUENCE [LARGE SCALE GENOMIC DNA]</scope>
    <source>
        <strain evidence="1 2">2b14</strain>
    </source>
</reference>
<sequence>MFRFYVSEANNSIQVIKILIRFLFPVVLFLTAHVGFAQNSGGPRALAVKGSYIHSQTKTEFPKDLLGYERKGIYSFNKKKSNIGATYKSKKGGTTVSVYLYPSREASEDRLRIEYASALGEITMNSKKGITSNPGLTSYARDGYKVNGVRAQVTDVRTGLMSHLSVYECGKWFLKLRISSNLLDSVAVSHLEYKILDQFVPTDLVRQDPFKSESTIYFAPAAFADSLLLVSAMGGAFKKVKWALDNVDSLERAAGFPGLYLDLHAESLTELAHQGQIKQETKKWTRQPETSAYLSELNTIIESGYLREFIMDQYNMLLIVPKDVKLDFKAYQQWKLIRPTRIDLNERLYVISYINE</sequence>
<accession>A0A364RHB0</accession>
<comment type="caution">
    <text evidence="1">The sequence shown here is derived from an EMBL/GenBank/DDBJ whole genome shotgun (WGS) entry which is preliminary data.</text>
</comment>
<name>A0A364RHB0_9BACT</name>
<proteinExistence type="predicted"/>